<evidence type="ECO:0000256" key="2">
    <source>
        <dbReference type="SAM" id="Phobius"/>
    </source>
</evidence>
<name>A0A4Q7TNF9_9MICO</name>
<feature type="transmembrane region" description="Helical" evidence="2">
    <location>
        <begin position="72"/>
        <end position="93"/>
    </location>
</feature>
<evidence type="ECO:0000313" key="4">
    <source>
        <dbReference type="Proteomes" id="UP000291832"/>
    </source>
</evidence>
<keyword evidence="4" id="KW-1185">Reference proteome</keyword>
<evidence type="ECO:0000256" key="1">
    <source>
        <dbReference type="SAM" id="MobiDB-lite"/>
    </source>
</evidence>
<organism evidence="3 4">
    <name type="scientific">Leucobacter luti</name>
    <dbReference type="NCBI Taxonomy" id="340320"/>
    <lineage>
        <taxon>Bacteria</taxon>
        <taxon>Bacillati</taxon>
        <taxon>Actinomycetota</taxon>
        <taxon>Actinomycetes</taxon>
        <taxon>Micrococcales</taxon>
        <taxon>Microbacteriaceae</taxon>
        <taxon>Leucobacter</taxon>
    </lineage>
</organism>
<evidence type="ECO:0000313" key="3">
    <source>
        <dbReference type="EMBL" id="RZT61078.1"/>
    </source>
</evidence>
<gene>
    <name evidence="3" type="ORF">EV139_2826</name>
</gene>
<protein>
    <submittedName>
        <fullName evidence="3">Uncharacterized protein</fullName>
    </submittedName>
</protein>
<feature type="compositionally biased region" description="Pro residues" evidence="1">
    <location>
        <begin position="32"/>
        <end position="42"/>
    </location>
</feature>
<dbReference type="Proteomes" id="UP000291832">
    <property type="component" value="Unassembled WGS sequence"/>
</dbReference>
<feature type="region of interest" description="Disordered" evidence="1">
    <location>
        <begin position="22"/>
        <end position="67"/>
    </location>
</feature>
<dbReference type="AlphaFoldDB" id="A0A4Q7TNF9"/>
<feature type="compositionally biased region" description="Polar residues" evidence="1">
    <location>
        <begin position="49"/>
        <end position="58"/>
    </location>
</feature>
<comment type="caution">
    <text evidence="3">The sequence shown here is derived from an EMBL/GenBank/DDBJ whole genome shotgun (WGS) entry which is preliminary data.</text>
</comment>
<sequence>MSAAIHHPILFWRVHPIEGRAGAGLTHGPDGAPIPPPAPDPAQKPASVWRSQSFASEHSTPRRRRATRYERFTTRMVLLSTVLTLVVTMGLHIGNYGLETRTSSTSGTHSNFYK</sequence>
<dbReference type="EMBL" id="SHKI01000007">
    <property type="protein sequence ID" value="RZT61078.1"/>
    <property type="molecule type" value="Genomic_DNA"/>
</dbReference>
<proteinExistence type="predicted"/>
<keyword evidence="2" id="KW-0812">Transmembrane</keyword>
<keyword evidence="2" id="KW-1133">Transmembrane helix</keyword>
<reference evidence="3 4" key="1">
    <citation type="journal article" date="2015" name="Stand. Genomic Sci.">
        <title>Genomic Encyclopedia of Bacterial and Archaeal Type Strains, Phase III: the genomes of soil and plant-associated and newly described type strains.</title>
        <authorList>
            <person name="Whitman W.B."/>
            <person name="Woyke T."/>
            <person name="Klenk H.P."/>
            <person name="Zhou Y."/>
            <person name="Lilburn T.G."/>
            <person name="Beck B.J."/>
            <person name="De Vos P."/>
            <person name="Vandamme P."/>
            <person name="Eisen J.A."/>
            <person name="Garrity G."/>
            <person name="Hugenholtz P."/>
            <person name="Kyrpides N.C."/>
        </authorList>
    </citation>
    <scope>NUCLEOTIDE SEQUENCE [LARGE SCALE GENOMIC DNA]</scope>
    <source>
        <strain evidence="3 4">RF6</strain>
    </source>
</reference>
<dbReference type="RefSeq" id="WP_130455194.1">
    <property type="nucleotide sequence ID" value="NZ_QYAG01000003.1"/>
</dbReference>
<accession>A0A4Q7TNF9</accession>
<keyword evidence="2" id="KW-0472">Membrane</keyword>